<keyword evidence="2 5" id="KW-0812">Transmembrane</keyword>
<organism evidence="8">
    <name type="scientific">Bixa orellana</name>
    <name type="common">Lipstick tree</name>
    <dbReference type="NCBI Taxonomy" id="66672"/>
    <lineage>
        <taxon>Eukaryota</taxon>
        <taxon>Viridiplantae</taxon>
        <taxon>Streptophyta</taxon>
        <taxon>Embryophyta</taxon>
        <taxon>Tracheophyta</taxon>
        <taxon>Spermatophyta</taxon>
        <taxon>Magnoliopsida</taxon>
        <taxon>eudicotyledons</taxon>
        <taxon>Gunneridae</taxon>
        <taxon>Pentapetalae</taxon>
        <taxon>rosids</taxon>
        <taxon>malvids</taxon>
        <taxon>Malvales</taxon>
        <taxon>Bixaceae</taxon>
        <taxon>Bixa</taxon>
    </lineage>
</organism>
<keyword evidence="3 5" id="KW-1133">Transmembrane helix</keyword>
<evidence type="ECO:0000256" key="5">
    <source>
        <dbReference type="SAM" id="Phobius"/>
    </source>
</evidence>
<evidence type="ECO:0000256" key="4">
    <source>
        <dbReference type="ARBA" id="ARBA00023136"/>
    </source>
</evidence>
<feature type="chain" id="PRO_5040882613" evidence="6">
    <location>
        <begin position="30"/>
        <end position="323"/>
    </location>
</feature>
<evidence type="ECO:0000256" key="2">
    <source>
        <dbReference type="ARBA" id="ARBA00022692"/>
    </source>
</evidence>
<evidence type="ECO:0000256" key="6">
    <source>
        <dbReference type="SAM" id="SignalP"/>
    </source>
</evidence>
<keyword evidence="8" id="KW-0548">Nucleotidyltransferase</keyword>
<keyword evidence="4 5" id="KW-0472">Membrane</keyword>
<name>A0A9Y1EIA8_BIXOR</name>
<proteinExistence type="evidence at transcript level"/>
<dbReference type="EMBL" id="MW885340">
    <property type="protein sequence ID" value="QTZ19466.1"/>
    <property type="molecule type" value="mRNA"/>
</dbReference>
<evidence type="ECO:0000256" key="1">
    <source>
        <dbReference type="ARBA" id="ARBA00004167"/>
    </source>
</evidence>
<accession>A0A9Y1EIA8</accession>
<sequence>MITAIAMKRIPVAFCLASFLYAQIPFGVASPSTVPAFLWSPQLLNHESKESVNYRIISPKDLVQSVLSEGGWSNLLCSAEELKQPVDLALVFVGRELHSSDIVGSKHEDPALLDMLKASFIRSNFSMAFPYVATSEEDTMENLLVSGFTQACGQGLGVSSVAFSESCSVEGGDFQRLANLDSVHDHLASRMEKRTEGQTDLVVFCQGGSRTFKELDQPNPESVVLSEVIKSVEQSGAKYAALYISDPIRSIHYPSYREFERFLAEEVKNESTNSTSCDEVCQIKSSLLEGVLVGVVLLLILISGLCCMMGIDTPARFEAPQDS</sequence>
<evidence type="ECO:0000313" key="8">
    <source>
        <dbReference type="EMBL" id="QTZ19466.1"/>
    </source>
</evidence>
<feature type="domain" description="V-type proton ATPase subunit S1/VOA1 transmembrane" evidence="7">
    <location>
        <begin position="287"/>
        <end position="318"/>
    </location>
</feature>
<feature type="signal peptide" evidence="6">
    <location>
        <begin position="1"/>
        <end position="29"/>
    </location>
</feature>
<evidence type="ECO:0000259" key="7">
    <source>
        <dbReference type="Pfam" id="PF20520"/>
    </source>
</evidence>
<dbReference type="PANTHER" id="PTHR35285">
    <property type="entry name" value="2-C-METHYL-D-ERYTHRITOL 4-PHOSPHATE CYTIDYLYLTRANSFERASE"/>
    <property type="match status" value="1"/>
</dbReference>
<dbReference type="AlphaFoldDB" id="A0A9Y1EIA8"/>
<dbReference type="PANTHER" id="PTHR35285:SF1">
    <property type="entry name" value="2-C-METHYL-D-ERYTHRITOL 4-PHOSPHATE CYTIDYLYLTRANSFERASE"/>
    <property type="match status" value="1"/>
</dbReference>
<dbReference type="InterPro" id="IPR046756">
    <property type="entry name" value="VAS1/VOA1_TM"/>
</dbReference>
<keyword evidence="8" id="KW-0808">Transferase</keyword>
<evidence type="ECO:0000256" key="3">
    <source>
        <dbReference type="ARBA" id="ARBA00022989"/>
    </source>
</evidence>
<comment type="subcellular location">
    <subcellularLocation>
        <location evidence="1">Membrane</location>
        <topology evidence="1">Single-pass membrane protein</topology>
    </subcellularLocation>
</comment>
<reference evidence="8" key="1">
    <citation type="submission" date="2021-04" db="EMBL/GenBank/DDBJ databases">
        <title>Transcriptome analysis for identification of genes encoding DOXP/MEP, carotenoid and bixin pathway enzymes in seeds of Bixa orellana.</title>
        <authorList>
            <person name="Moreira V.S."/>
            <person name="Soares V.L.F."/>
            <person name="de Souza V.C."/>
            <person name="Goliatt P.V.Z.C."/>
            <person name="Reboucas T.N.H."/>
            <person name="Otoni W.C."/>
            <person name="Costa M.G.C."/>
        </authorList>
    </citation>
    <scope>NUCLEOTIDE SEQUENCE</scope>
    <source>
        <strain evidence="8">C14351_g1_i2_m.69890</strain>
    </source>
</reference>
<dbReference type="GO" id="GO:0016779">
    <property type="term" value="F:nucleotidyltransferase activity"/>
    <property type="evidence" value="ECO:0007669"/>
    <property type="project" value="UniProtKB-KW"/>
</dbReference>
<dbReference type="Pfam" id="PF20520">
    <property type="entry name" value="Ac45-VOA1_TM"/>
    <property type="match status" value="1"/>
</dbReference>
<dbReference type="GO" id="GO:0016020">
    <property type="term" value="C:membrane"/>
    <property type="evidence" value="ECO:0007669"/>
    <property type="project" value="UniProtKB-SubCell"/>
</dbReference>
<feature type="transmembrane region" description="Helical" evidence="5">
    <location>
        <begin position="291"/>
        <end position="311"/>
    </location>
</feature>
<protein>
    <submittedName>
        <fullName evidence="8">2-C-methyl-D-erythritol 4-phosphate cytidylyltransferase</fullName>
    </submittedName>
</protein>
<keyword evidence="6" id="KW-0732">Signal</keyword>